<reference evidence="3 4" key="1">
    <citation type="submission" date="2011-02" db="EMBL/GenBank/DDBJ databases">
        <title>The Genome Sequence of Sphaeroforma arctica JP610.</title>
        <authorList>
            <consortium name="The Broad Institute Genome Sequencing Platform"/>
            <person name="Russ C."/>
            <person name="Cuomo C."/>
            <person name="Young S.K."/>
            <person name="Zeng Q."/>
            <person name="Gargeya S."/>
            <person name="Alvarado L."/>
            <person name="Berlin A."/>
            <person name="Chapman S.B."/>
            <person name="Chen Z."/>
            <person name="Freedman E."/>
            <person name="Gellesch M."/>
            <person name="Goldberg J."/>
            <person name="Griggs A."/>
            <person name="Gujja S."/>
            <person name="Heilman E."/>
            <person name="Heiman D."/>
            <person name="Howarth C."/>
            <person name="Mehta T."/>
            <person name="Neiman D."/>
            <person name="Pearson M."/>
            <person name="Roberts A."/>
            <person name="Saif S."/>
            <person name="Shea T."/>
            <person name="Shenoy N."/>
            <person name="Sisk P."/>
            <person name="Stolte C."/>
            <person name="Sykes S."/>
            <person name="White J."/>
            <person name="Yandava C."/>
            <person name="Burger G."/>
            <person name="Gray M.W."/>
            <person name="Holland P.W.H."/>
            <person name="King N."/>
            <person name="Lang F.B.F."/>
            <person name="Roger A.J."/>
            <person name="Ruiz-Trillo I."/>
            <person name="Haas B."/>
            <person name="Nusbaum C."/>
            <person name="Birren B."/>
        </authorList>
    </citation>
    <scope>NUCLEOTIDE SEQUENCE [LARGE SCALE GENOMIC DNA]</scope>
    <source>
        <strain evidence="3 4">JP610</strain>
    </source>
</reference>
<feature type="domain" description="ECSIT N-terminal" evidence="2">
    <location>
        <begin position="42"/>
        <end position="163"/>
    </location>
</feature>
<protein>
    <recommendedName>
        <fullName evidence="2">ECSIT N-terminal domain-containing protein</fullName>
    </recommendedName>
</protein>
<evidence type="ECO:0000256" key="1">
    <source>
        <dbReference type="SAM" id="MobiDB-lite"/>
    </source>
</evidence>
<dbReference type="PANTHER" id="PTHR13113">
    <property type="entry name" value="ECSIT EVOLUTIONARILY CONSERVED SIGNALING INTERMEDIATE IN TOLL PATHWAYS"/>
    <property type="match status" value="1"/>
</dbReference>
<dbReference type="Pfam" id="PF06239">
    <property type="entry name" value="ECSIT_N"/>
    <property type="match status" value="1"/>
</dbReference>
<dbReference type="Proteomes" id="UP000054560">
    <property type="component" value="Unassembled WGS sequence"/>
</dbReference>
<accession>A0A0L0FJY2</accession>
<dbReference type="GeneID" id="25911226"/>
<evidence type="ECO:0000313" key="4">
    <source>
        <dbReference type="Proteomes" id="UP000054560"/>
    </source>
</evidence>
<dbReference type="PANTHER" id="PTHR13113:SF1">
    <property type="entry name" value="EVOLUTIONARILY CONSERVED SIGNALING INTERMEDIATE IN TOLL PATHWAY, MITOCHONDRIAL"/>
    <property type="match status" value="1"/>
</dbReference>
<name>A0A0L0FJY2_9EUKA</name>
<dbReference type="RefSeq" id="XP_014150698.1">
    <property type="nucleotide sequence ID" value="XM_014295223.1"/>
</dbReference>
<dbReference type="AlphaFoldDB" id="A0A0L0FJY2"/>
<dbReference type="InterPro" id="IPR011990">
    <property type="entry name" value="TPR-like_helical_dom_sf"/>
</dbReference>
<dbReference type="GO" id="GO:0007178">
    <property type="term" value="P:cell surface receptor protein serine/threonine kinase signaling pathway"/>
    <property type="evidence" value="ECO:0007669"/>
    <property type="project" value="TreeGrafter"/>
</dbReference>
<organism evidence="3 4">
    <name type="scientific">Sphaeroforma arctica JP610</name>
    <dbReference type="NCBI Taxonomy" id="667725"/>
    <lineage>
        <taxon>Eukaryota</taxon>
        <taxon>Ichthyosporea</taxon>
        <taxon>Ichthyophonida</taxon>
        <taxon>Sphaeroforma</taxon>
    </lineage>
</organism>
<dbReference type="eggNOG" id="KOG3941">
    <property type="taxonomic scope" value="Eukaryota"/>
</dbReference>
<dbReference type="InterPro" id="IPR046448">
    <property type="entry name" value="ECSIT_N"/>
</dbReference>
<dbReference type="GO" id="GO:0005739">
    <property type="term" value="C:mitochondrion"/>
    <property type="evidence" value="ECO:0007669"/>
    <property type="project" value="TreeGrafter"/>
</dbReference>
<evidence type="ECO:0000259" key="2">
    <source>
        <dbReference type="Pfam" id="PF06239"/>
    </source>
</evidence>
<dbReference type="EMBL" id="KQ242958">
    <property type="protein sequence ID" value="KNC76796.1"/>
    <property type="molecule type" value="Genomic_DNA"/>
</dbReference>
<sequence>MTGEGTPSDGLASDEKPEKDGAVVVQDYTKLLEEVRLRPSLEAYNEAIAAYGRRPGKFSKGSVDFIKNCLATMDETGIKPNRATFNGLLDVFPRRRWITRTLFDVIMPKYTPEVKVGIDVLQRMEDDGIRPDLDTFDICEGVFGKSSVCLKKVQNIFYWFTLFDIDEKSRTGRFPDRYQRTQRALKKVSGPGSVLTDHFKTIDNDDDSEDPLKIDYSPSQETDRTVHMFITSAESPVHTQRLKILQDMYSGDGDDRVVTCVLVEGPHLNWFDRQQAPYYTLSVGVQSGDVTEVANESFEVVSLAMAYPYTQENISLWAENLIGNYPFMQASPLIYKSVDITAEEEHEASVETTTT</sequence>
<dbReference type="STRING" id="667725.A0A0L0FJY2"/>
<dbReference type="Gene3D" id="1.25.40.10">
    <property type="entry name" value="Tetratricopeptide repeat domain"/>
    <property type="match status" value="1"/>
</dbReference>
<feature type="region of interest" description="Disordered" evidence="1">
    <location>
        <begin position="1"/>
        <end position="20"/>
    </location>
</feature>
<gene>
    <name evidence="3" type="ORF">SARC_10722</name>
</gene>
<evidence type="ECO:0000313" key="3">
    <source>
        <dbReference type="EMBL" id="KNC76796.1"/>
    </source>
</evidence>
<dbReference type="InterPro" id="IPR010418">
    <property type="entry name" value="ECSIT"/>
</dbReference>
<proteinExistence type="predicted"/>
<dbReference type="GO" id="GO:0045087">
    <property type="term" value="P:innate immune response"/>
    <property type="evidence" value="ECO:0007669"/>
    <property type="project" value="TreeGrafter"/>
</dbReference>
<keyword evidence="4" id="KW-1185">Reference proteome</keyword>
<dbReference type="OrthoDB" id="10064298at2759"/>